<organism evidence="1 2">
    <name type="scientific">Pleurodeles waltl</name>
    <name type="common">Iberian ribbed newt</name>
    <dbReference type="NCBI Taxonomy" id="8319"/>
    <lineage>
        <taxon>Eukaryota</taxon>
        <taxon>Metazoa</taxon>
        <taxon>Chordata</taxon>
        <taxon>Craniata</taxon>
        <taxon>Vertebrata</taxon>
        <taxon>Euteleostomi</taxon>
        <taxon>Amphibia</taxon>
        <taxon>Batrachia</taxon>
        <taxon>Caudata</taxon>
        <taxon>Salamandroidea</taxon>
        <taxon>Salamandridae</taxon>
        <taxon>Pleurodelinae</taxon>
        <taxon>Pleurodeles</taxon>
    </lineage>
</organism>
<reference evidence="1" key="1">
    <citation type="journal article" date="2022" name="bioRxiv">
        <title>Sequencing and chromosome-scale assembly of the giantPleurodeles waltlgenome.</title>
        <authorList>
            <person name="Brown T."/>
            <person name="Elewa A."/>
            <person name="Iarovenko S."/>
            <person name="Subramanian E."/>
            <person name="Araus A.J."/>
            <person name="Petzold A."/>
            <person name="Susuki M."/>
            <person name="Suzuki K.-i.T."/>
            <person name="Hayashi T."/>
            <person name="Toyoda A."/>
            <person name="Oliveira C."/>
            <person name="Osipova E."/>
            <person name="Leigh N.D."/>
            <person name="Simon A."/>
            <person name="Yun M.H."/>
        </authorList>
    </citation>
    <scope>NUCLEOTIDE SEQUENCE</scope>
    <source>
        <strain evidence="1">20211129_DDA</strain>
        <tissue evidence="1">Liver</tissue>
    </source>
</reference>
<comment type="caution">
    <text evidence="1">The sequence shown here is derived from an EMBL/GenBank/DDBJ whole genome shotgun (WGS) entry which is preliminary data.</text>
</comment>
<dbReference type="EMBL" id="JANPWB010000011">
    <property type="protein sequence ID" value="KAJ1129127.1"/>
    <property type="molecule type" value="Genomic_DNA"/>
</dbReference>
<sequence>MQVSLRIAGKTFWCTFPDGHAGTACIVEVTCVICGVLRVRSSEEILKQMALWNIEYDDAFWNSPGLCHNLFPDS</sequence>
<accession>A0AAV7PP69</accession>
<evidence type="ECO:0000313" key="1">
    <source>
        <dbReference type="EMBL" id="KAJ1129127.1"/>
    </source>
</evidence>
<name>A0AAV7PP69_PLEWA</name>
<evidence type="ECO:0000313" key="2">
    <source>
        <dbReference type="Proteomes" id="UP001066276"/>
    </source>
</evidence>
<gene>
    <name evidence="1" type="ORF">NDU88_007498</name>
</gene>
<dbReference type="Proteomes" id="UP001066276">
    <property type="component" value="Chromosome 7"/>
</dbReference>
<protein>
    <submittedName>
        <fullName evidence="1">Uncharacterized protein</fullName>
    </submittedName>
</protein>
<dbReference type="AlphaFoldDB" id="A0AAV7PP69"/>
<keyword evidence="2" id="KW-1185">Reference proteome</keyword>
<proteinExistence type="predicted"/>